<dbReference type="STRING" id="574376.BAMA_19235"/>
<evidence type="ECO:0000313" key="6">
    <source>
        <dbReference type="EMBL" id="KEK19908.1"/>
    </source>
</evidence>
<dbReference type="EMBL" id="JOTN01000005">
    <property type="protein sequence ID" value="KEK19908.1"/>
    <property type="molecule type" value="Genomic_DNA"/>
</dbReference>
<dbReference type="InterPro" id="IPR039697">
    <property type="entry name" value="Alcohol_dehydrogenase_Fe"/>
</dbReference>
<dbReference type="AlphaFoldDB" id="A0A073KCB2"/>
<dbReference type="eggNOG" id="COG1454">
    <property type="taxonomic scope" value="Bacteria"/>
</dbReference>
<dbReference type="SUPFAM" id="SSF56796">
    <property type="entry name" value="Dehydroquinate synthase-like"/>
    <property type="match status" value="1"/>
</dbReference>
<dbReference type="FunFam" id="3.40.50.1970:FF:000003">
    <property type="entry name" value="Alcohol dehydrogenase, iron-containing"/>
    <property type="match status" value="1"/>
</dbReference>
<dbReference type="CDD" id="cd14863">
    <property type="entry name" value="Fe-ADH-like"/>
    <property type="match status" value="1"/>
</dbReference>
<proteinExistence type="inferred from homology"/>
<dbReference type="PANTHER" id="PTHR11496:SF102">
    <property type="entry name" value="ALCOHOL DEHYDROGENASE 4"/>
    <property type="match status" value="1"/>
</dbReference>
<gene>
    <name evidence="6" type="ORF">BAMA_19235</name>
</gene>
<keyword evidence="3" id="KW-0520">NAD</keyword>
<name>A0A073KCB2_9BACI</name>
<evidence type="ECO:0000256" key="3">
    <source>
        <dbReference type="ARBA" id="ARBA00023027"/>
    </source>
</evidence>
<dbReference type="InterPro" id="IPR001670">
    <property type="entry name" value="ADH_Fe/GldA"/>
</dbReference>
<organism evidence="6 7">
    <name type="scientific">Bacillus manliponensis</name>
    <dbReference type="NCBI Taxonomy" id="574376"/>
    <lineage>
        <taxon>Bacteria</taxon>
        <taxon>Bacillati</taxon>
        <taxon>Bacillota</taxon>
        <taxon>Bacilli</taxon>
        <taxon>Bacillales</taxon>
        <taxon>Bacillaceae</taxon>
        <taxon>Bacillus</taxon>
        <taxon>Bacillus cereus group</taxon>
    </lineage>
</organism>
<feature type="domain" description="Alcohol dehydrogenase iron-type/glycerol dehydrogenase GldA" evidence="4">
    <location>
        <begin position="14"/>
        <end position="192"/>
    </location>
</feature>
<protein>
    <submittedName>
        <fullName evidence="6">Alcohol dehydrogenase</fullName>
    </submittedName>
</protein>
<evidence type="ECO:0000259" key="4">
    <source>
        <dbReference type="Pfam" id="PF00465"/>
    </source>
</evidence>
<accession>A0A073KCB2</accession>
<dbReference type="GO" id="GO:0046872">
    <property type="term" value="F:metal ion binding"/>
    <property type="evidence" value="ECO:0007669"/>
    <property type="project" value="InterPro"/>
</dbReference>
<dbReference type="Gene3D" id="1.20.1090.10">
    <property type="entry name" value="Dehydroquinate synthase-like - alpha domain"/>
    <property type="match status" value="1"/>
</dbReference>
<dbReference type="InterPro" id="IPR018211">
    <property type="entry name" value="ADH_Fe_CS"/>
</dbReference>
<evidence type="ECO:0000256" key="1">
    <source>
        <dbReference type="ARBA" id="ARBA00007358"/>
    </source>
</evidence>
<evidence type="ECO:0000259" key="5">
    <source>
        <dbReference type="Pfam" id="PF25137"/>
    </source>
</evidence>
<dbReference type="InterPro" id="IPR056798">
    <property type="entry name" value="ADH_Fe_C"/>
</dbReference>
<dbReference type="GO" id="GO:0004022">
    <property type="term" value="F:alcohol dehydrogenase (NAD+) activity"/>
    <property type="evidence" value="ECO:0007669"/>
    <property type="project" value="TreeGrafter"/>
</dbReference>
<dbReference type="RefSeq" id="WP_034638095.1">
    <property type="nucleotide sequence ID" value="NZ_CBCSJC010000010.1"/>
</dbReference>
<dbReference type="Proteomes" id="UP000027822">
    <property type="component" value="Unassembled WGS sequence"/>
</dbReference>
<comment type="similarity">
    <text evidence="1">Belongs to the iron-containing alcohol dehydrogenase family.</text>
</comment>
<dbReference type="PANTHER" id="PTHR11496">
    <property type="entry name" value="ALCOHOL DEHYDROGENASE"/>
    <property type="match status" value="1"/>
</dbReference>
<keyword evidence="7" id="KW-1185">Reference proteome</keyword>
<evidence type="ECO:0000256" key="2">
    <source>
        <dbReference type="ARBA" id="ARBA00023002"/>
    </source>
</evidence>
<feature type="domain" description="Fe-containing alcohol dehydrogenase-like C-terminal" evidence="5">
    <location>
        <begin position="203"/>
        <end position="385"/>
    </location>
</feature>
<dbReference type="PROSITE" id="PS00913">
    <property type="entry name" value="ADH_IRON_1"/>
    <property type="match status" value="1"/>
</dbReference>
<evidence type="ECO:0000313" key="7">
    <source>
        <dbReference type="Proteomes" id="UP000027822"/>
    </source>
</evidence>
<reference evidence="6 7" key="1">
    <citation type="submission" date="2014-06" db="EMBL/GenBank/DDBJ databases">
        <title>Draft genome sequence of Bacillus manliponensis JCM 15802 (MCCC 1A00708).</title>
        <authorList>
            <person name="Lai Q."/>
            <person name="Liu Y."/>
            <person name="Shao Z."/>
        </authorList>
    </citation>
    <scope>NUCLEOTIDE SEQUENCE [LARGE SCALE GENOMIC DNA]</scope>
    <source>
        <strain evidence="6 7">JCM 15802</strain>
    </source>
</reference>
<dbReference type="Gene3D" id="3.40.50.1970">
    <property type="match status" value="1"/>
</dbReference>
<keyword evidence="2" id="KW-0560">Oxidoreductase</keyword>
<sequence>MATTYSPYMMRTVVHSGSGSRVMIPDLFRGLGGKRVILFSDRGLQQAGVVDQVAEIFSLTTHGVGPELAGIYLDISPDPDMECVNDAIRYAREKGADGLLAVGGGSVQDVVKAVKYALHKGISDIEEAIPTGVVIMNWPEANYIPIPHIAVPTTAGTGAEVSPGTVISNKKLNVKSGMLNPFITADMAVLDPDLTVGLPPMMTAATGFDALTHAIEALVSPNATAFTDSYAIHAIRLIDENLPLVVENGKNIEARMLMLQASTMAIMAFIYAPLIWPVHNFAHAYGTLYNIPHGVANGVLLPVVMERLPGLYEANAHKLADALRIDTNGNEPPQLLKGIVNKIKALQEKVGLQNNFTQYNARESDLEQVIQAVATDPLSVAYPIPVEIITAVGKQVIETVVQAPHRY</sequence>
<dbReference type="Pfam" id="PF25137">
    <property type="entry name" value="ADH_Fe_C"/>
    <property type="match status" value="1"/>
</dbReference>
<dbReference type="Pfam" id="PF00465">
    <property type="entry name" value="Fe-ADH"/>
    <property type="match status" value="1"/>
</dbReference>
<comment type="caution">
    <text evidence="6">The sequence shown here is derived from an EMBL/GenBank/DDBJ whole genome shotgun (WGS) entry which is preliminary data.</text>
</comment>
<dbReference type="OrthoDB" id="9815791at2"/>